<protein>
    <submittedName>
        <fullName evidence="3">Helix-loop-helix protein delilah</fullName>
    </submittedName>
</protein>
<dbReference type="GO" id="GO:0009653">
    <property type="term" value="P:anatomical structure morphogenesis"/>
    <property type="evidence" value="ECO:0007669"/>
    <property type="project" value="TreeGrafter"/>
</dbReference>
<dbReference type="Pfam" id="PF00010">
    <property type="entry name" value="HLH"/>
    <property type="match status" value="1"/>
</dbReference>
<dbReference type="InterPro" id="IPR050359">
    <property type="entry name" value="bHLH_transcription_factors"/>
</dbReference>
<dbReference type="SUPFAM" id="SSF47459">
    <property type="entry name" value="HLH, helix-loop-helix DNA-binding domain"/>
    <property type="match status" value="1"/>
</dbReference>
<dbReference type="InterPro" id="IPR036638">
    <property type="entry name" value="HLH_DNA-bd_sf"/>
</dbReference>
<dbReference type="GO" id="GO:0045944">
    <property type="term" value="P:positive regulation of transcription by RNA polymerase II"/>
    <property type="evidence" value="ECO:0007669"/>
    <property type="project" value="TreeGrafter"/>
</dbReference>
<evidence type="ECO:0000256" key="1">
    <source>
        <dbReference type="SAM" id="MobiDB-lite"/>
    </source>
</evidence>
<dbReference type="GO" id="GO:0046983">
    <property type="term" value="F:protein dimerization activity"/>
    <property type="evidence" value="ECO:0007669"/>
    <property type="project" value="InterPro"/>
</dbReference>
<proteinExistence type="predicted"/>
<feature type="compositionally biased region" description="Basic and acidic residues" evidence="1">
    <location>
        <begin position="31"/>
        <end position="44"/>
    </location>
</feature>
<dbReference type="PANTHER" id="PTHR19290:SF147">
    <property type="entry name" value="HELIX-LOOP-HELIX PROTEIN DELILAH"/>
    <property type="match status" value="1"/>
</dbReference>
<dbReference type="PANTHER" id="PTHR19290">
    <property type="entry name" value="BASIC HELIX-LOOP-HELIX PROTEIN NEUROGENIN-RELATED"/>
    <property type="match status" value="1"/>
</dbReference>
<organism evidence="3 4">
    <name type="scientific">Amphibalanus amphitrite</name>
    <name type="common">Striped barnacle</name>
    <name type="synonym">Balanus amphitrite</name>
    <dbReference type="NCBI Taxonomy" id="1232801"/>
    <lineage>
        <taxon>Eukaryota</taxon>
        <taxon>Metazoa</taxon>
        <taxon>Ecdysozoa</taxon>
        <taxon>Arthropoda</taxon>
        <taxon>Crustacea</taxon>
        <taxon>Multicrustacea</taxon>
        <taxon>Cirripedia</taxon>
        <taxon>Thoracica</taxon>
        <taxon>Thoracicalcarea</taxon>
        <taxon>Balanomorpha</taxon>
        <taxon>Balanoidea</taxon>
        <taxon>Balanidae</taxon>
        <taxon>Amphibalaninae</taxon>
        <taxon>Amphibalanus</taxon>
    </lineage>
</organism>
<sequence length="169" mass="18692">MTLTQEPSESDQSPIAGVGRSYSLRARSLQKRQETERRCAEPRAPRPKQRAAPLSKYRRKTANFRERERMKDIGRAFEVLQSALPAPLLERGEKLTKVTVLRTGETVAASATPTSSVMFRDATLDASDPLDSLDELTDFHLPDGFDVLLSDPDEGISVTCSDFGDLPSP</sequence>
<comment type="caution">
    <text evidence="3">The sequence shown here is derived from an EMBL/GenBank/DDBJ whole genome shotgun (WGS) entry which is preliminary data.</text>
</comment>
<dbReference type="GO" id="GO:0070888">
    <property type="term" value="F:E-box binding"/>
    <property type="evidence" value="ECO:0007669"/>
    <property type="project" value="TreeGrafter"/>
</dbReference>
<dbReference type="GO" id="GO:0003700">
    <property type="term" value="F:DNA-binding transcription factor activity"/>
    <property type="evidence" value="ECO:0007669"/>
    <property type="project" value="TreeGrafter"/>
</dbReference>
<dbReference type="AlphaFoldDB" id="A0A6A4VXQ6"/>
<feature type="compositionally biased region" description="Polar residues" evidence="1">
    <location>
        <begin position="1"/>
        <end position="13"/>
    </location>
</feature>
<feature type="domain" description="BHLH" evidence="2">
    <location>
        <begin position="57"/>
        <end position="111"/>
    </location>
</feature>
<reference evidence="3 4" key="1">
    <citation type="submission" date="2019-07" db="EMBL/GenBank/DDBJ databases">
        <title>Draft genome assembly of a fouling barnacle, Amphibalanus amphitrite (Darwin, 1854): The first reference genome for Thecostraca.</title>
        <authorList>
            <person name="Kim W."/>
        </authorList>
    </citation>
    <scope>NUCLEOTIDE SEQUENCE [LARGE SCALE GENOMIC DNA]</scope>
    <source>
        <strain evidence="3">SNU_AA5</strain>
        <tissue evidence="3">Soma without cirri and trophi</tissue>
    </source>
</reference>
<dbReference type="GO" id="GO:0005634">
    <property type="term" value="C:nucleus"/>
    <property type="evidence" value="ECO:0007669"/>
    <property type="project" value="TreeGrafter"/>
</dbReference>
<evidence type="ECO:0000313" key="3">
    <source>
        <dbReference type="EMBL" id="KAF0300727.1"/>
    </source>
</evidence>
<evidence type="ECO:0000259" key="2">
    <source>
        <dbReference type="PROSITE" id="PS50888"/>
    </source>
</evidence>
<dbReference type="Proteomes" id="UP000440578">
    <property type="component" value="Unassembled WGS sequence"/>
</dbReference>
<name>A0A6A4VXQ6_AMPAM</name>
<keyword evidence="4" id="KW-1185">Reference proteome</keyword>
<dbReference type="Gene3D" id="4.10.280.10">
    <property type="entry name" value="Helix-loop-helix DNA-binding domain"/>
    <property type="match status" value="1"/>
</dbReference>
<gene>
    <name evidence="3" type="primary">tx_1</name>
    <name evidence="3" type="ORF">FJT64_003242</name>
</gene>
<accession>A0A6A4VXQ6</accession>
<dbReference type="InterPro" id="IPR011598">
    <property type="entry name" value="bHLH_dom"/>
</dbReference>
<feature type="region of interest" description="Disordered" evidence="1">
    <location>
        <begin position="1"/>
        <end position="67"/>
    </location>
</feature>
<dbReference type="PROSITE" id="PS50888">
    <property type="entry name" value="BHLH"/>
    <property type="match status" value="1"/>
</dbReference>
<dbReference type="EMBL" id="VIIS01001237">
    <property type="protein sequence ID" value="KAF0300727.1"/>
    <property type="molecule type" value="Genomic_DNA"/>
</dbReference>
<evidence type="ECO:0000313" key="4">
    <source>
        <dbReference type="Proteomes" id="UP000440578"/>
    </source>
</evidence>
<dbReference type="OrthoDB" id="10063280at2759"/>